<evidence type="ECO:0000313" key="2">
    <source>
        <dbReference type="EMBL" id="KAF0760822.1"/>
    </source>
</evidence>
<dbReference type="Proteomes" id="UP000478052">
    <property type="component" value="Unassembled WGS sequence"/>
</dbReference>
<comment type="caution">
    <text evidence="2">The sequence shown here is derived from an EMBL/GenBank/DDBJ whole genome shotgun (WGS) entry which is preliminary data.</text>
</comment>
<organism evidence="2 3">
    <name type="scientific">Aphis craccivora</name>
    <name type="common">Cowpea aphid</name>
    <dbReference type="NCBI Taxonomy" id="307492"/>
    <lineage>
        <taxon>Eukaryota</taxon>
        <taxon>Metazoa</taxon>
        <taxon>Ecdysozoa</taxon>
        <taxon>Arthropoda</taxon>
        <taxon>Hexapoda</taxon>
        <taxon>Insecta</taxon>
        <taxon>Pterygota</taxon>
        <taxon>Neoptera</taxon>
        <taxon>Paraneoptera</taxon>
        <taxon>Hemiptera</taxon>
        <taxon>Sternorrhyncha</taxon>
        <taxon>Aphidomorpha</taxon>
        <taxon>Aphidoidea</taxon>
        <taxon>Aphididae</taxon>
        <taxon>Aphidini</taxon>
        <taxon>Aphis</taxon>
        <taxon>Aphis</taxon>
    </lineage>
</organism>
<name>A0A6G0YSX4_APHCR</name>
<sequence length="70" mass="7987">MSTERGRSRKKKRDFFGAMRTRFNRSKFRSKSIDANQHDKYNDLYGLSPGQARSISADGTRNSSEPSIGE</sequence>
<proteinExistence type="predicted"/>
<dbReference type="AlphaFoldDB" id="A0A6G0YSX4"/>
<protein>
    <submittedName>
        <fullName evidence="2">Protein kinase C-like 3</fullName>
    </submittedName>
</protein>
<reference evidence="2 3" key="1">
    <citation type="submission" date="2019-08" db="EMBL/GenBank/DDBJ databases">
        <title>Whole genome of Aphis craccivora.</title>
        <authorList>
            <person name="Voronova N.V."/>
            <person name="Shulinski R.S."/>
            <person name="Bandarenka Y.V."/>
            <person name="Zhorov D.G."/>
            <person name="Warner D."/>
        </authorList>
    </citation>
    <scope>NUCLEOTIDE SEQUENCE [LARGE SCALE GENOMIC DNA]</scope>
    <source>
        <strain evidence="2">180601</strain>
        <tissue evidence="2">Whole Body</tissue>
    </source>
</reference>
<gene>
    <name evidence="2" type="ORF">FWK35_00012416</name>
</gene>
<evidence type="ECO:0000313" key="3">
    <source>
        <dbReference type="Proteomes" id="UP000478052"/>
    </source>
</evidence>
<dbReference type="OrthoDB" id="6620416at2759"/>
<accession>A0A6G0YSX4</accession>
<dbReference type="GO" id="GO:0016301">
    <property type="term" value="F:kinase activity"/>
    <property type="evidence" value="ECO:0007669"/>
    <property type="project" value="UniProtKB-KW"/>
</dbReference>
<feature type="region of interest" description="Disordered" evidence="1">
    <location>
        <begin position="26"/>
        <end position="70"/>
    </location>
</feature>
<keyword evidence="2" id="KW-0418">Kinase</keyword>
<feature type="compositionally biased region" description="Polar residues" evidence="1">
    <location>
        <begin position="51"/>
        <end position="70"/>
    </location>
</feature>
<dbReference type="EMBL" id="VUJU01002567">
    <property type="protein sequence ID" value="KAF0760822.1"/>
    <property type="molecule type" value="Genomic_DNA"/>
</dbReference>
<keyword evidence="2" id="KW-0808">Transferase</keyword>
<evidence type="ECO:0000256" key="1">
    <source>
        <dbReference type="SAM" id="MobiDB-lite"/>
    </source>
</evidence>
<keyword evidence="3" id="KW-1185">Reference proteome</keyword>